<feature type="domain" description="PAC" evidence="14">
    <location>
        <begin position="399"/>
        <end position="451"/>
    </location>
</feature>
<feature type="modified residue" description="4-aspartylphosphate" evidence="9">
    <location>
        <position position="767"/>
    </location>
</feature>
<dbReference type="PROSITE" id="PS50109">
    <property type="entry name" value="HIS_KIN"/>
    <property type="match status" value="1"/>
</dbReference>
<dbReference type="PANTHER" id="PTHR43065:SF46">
    <property type="entry name" value="C4-DICARBOXYLATE TRANSPORT SENSOR PROTEIN DCTB"/>
    <property type="match status" value="1"/>
</dbReference>
<organism evidence="15 16">
    <name type="scientific">Noviherbaspirillum pedocola</name>
    <dbReference type="NCBI Taxonomy" id="2801341"/>
    <lineage>
        <taxon>Bacteria</taxon>
        <taxon>Pseudomonadati</taxon>
        <taxon>Pseudomonadota</taxon>
        <taxon>Betaproteobacteria</taxon>
        <taxon>Burkholderiales</taxon>
        <taxon>Oxalobacteraceae</taxon>
        <taxon>Noviherbaspirillum</taxon>
    </lineage>
</organism>
<dbReference type="Pfam" id="PF02518">
    <property type="entry name" value="HATPase_c"/>
    <property type="match status" value="1"/>
</dbReference>
<comment type="caution">
    <text evidence="15">The sequence shown here is derived from an EMBL/GenBank/DDBJ whole genome shotgun (WGS) entry which is preliminary data.</text>
</comment>
<evidence type="ECO:0000259" key="11">
    <source>
        <dbReference type="PROSITE" id="PS50109"/>
    </source>
</evidence>
<keyword evidence="5" id="KW-0547">Nucleotide-binding</keyword>
<dbReference type="SMART" id="SM00091">
    <property type="entry name" value="PAS"/>
    <property type="match status" value="1"/>
</dbReference>
<dbReference type="SUPFAM" id="SSF55874">
    <property type="entry name" value="ATPase domain of HSP90 chaperone/DNA topoisomerase II/histidine kinase"/>
    <property type="match status" value="1"/>
</dbReference>
<dbReference type="Gene3D" id="3.40.50.2300">
    <property type="match status" value="1"/>
</dbReference>
<evidence type="ECO:0000256" key="5">
    <source>
        <dbReference type="ARBA" id="ARBA00022741"/>
    </source>
</evidence>
<feature type="domain" description="Histidine kinase" evidence="11">
    <location>
        <begin position="478"/>
        <end position="695"/>
    </location>
</feature>
<dbReference type="InterPro" id="IPR036890">
    <property type="entry name" value="HATPase_C_sf"/>
</dbReference>
<dbReference type="Pfam" id="PF22588">
    <property type="entry name" value="dCache_1_like"/>
    <property type="match status" value="1"/>
</dbReference>
<dbReference type="PANTHER" id="PTHR43065">
    <property type="entry name" value="SENSOR HISTIDINE KINASE"/>
    <property type="match status" value="1"/>
</dbReference>
<dbReference type="InterPro" id="IPR003661">
    <property type="entry name" value="HisK_dim/P_dom"/>
</dbReference>
<dbReference type="SMART" id="SM00086">
    <property type="entry name" value="PAC"/>
    <property type="match status" value="1"/>
</dbReference>
<evidence type="ECO:0000256" key="9">
    <source>
        <dbReference type="PROSITE-ProRule" id="PRU00169"/>
    </source>
</evidence>
<dbReference type="Proteomes" id="UP000622890">
    <property type="component" value="Unassembled WGS sequence"/>
</dbReference>
<dbReference type="FunFam" id="3.30.450.20:FF:000099">
    <property type="entry name" value="Sensory box sensor histidine kinase"/>
    <property type="match status" value="1"/>
</dbReference>
<evidence type="ECO:0000259" key="14">
    <source>
        <dbReference type="PROSITE" id="PS50113"/>
    </source>
</evidence>
<dbReference type="Pfam" id="PF08447">
    <property type="entry name" value="PAS_3"/>
    <property type="match status" value="1"/>
</dbReference>
<keyword evidence="10" id="KW-1133">Transmembrane helix</keyword>
<evidence type="ECO:0000259" key="12">
    <source>
        <dbReference type="PROSITE" id="PS50110"/>
    </source>
</evidence>
<keyword evidence="8" id="KW-0902">Two-component regulatory system</keyword>
<keyword evidence="16" id="KW-1185">Reference proteome</keyword>
<dbReference type="SMART" id="SM00448">
    <property type="entry name" value="REC"/>
    <property type="match status" value="1"/>
</dbReference>
<feature type="domain" description="Response regulatory" evidence="12">
    <location>
        <begin position="717"/>
        <end position="828"/>
    </location>
</feature>
<evidence type="ECO:0000256" key="10">
    <source>
        <dbReference type="SAM" id="Phobius"/>
    </source>
</evidence>
<dbReference type="InterPro" id="IPR013655">
    <property type="entry name" value="PAS_fold_3"/>
</dbReference>
<dbReference type="InterPro" id="IPR036097">
    <property type="entry name" value="HisK_dim/P_sf"/>
</dbReference>
<evidence type="ECO:0000256" key="2">
    <source>
        <dbReference type="ARBA" id="ARBA00012438"/>
    </source>
</evidence>
<proteinExistence type="predicted"/>
<reference evidence="15" key="1">
    <citation type="submission" date="2021-01" db="EMBL/GenBank/DDBJ databases">
        <title>Genome sequence of strain Noviherbaspirillum sp. DKR-6.</title>
        <authorList>
            <person name="Chaudhary D.K."/>
        </authorList>
    </citation>
    <scope>NUCLEOTIDE SEQUENCE</scope>
    <source>
        <strain evidence="15">DKR-6</strain>
    </source>
</reference>
<dbReference type="Gene3D" id="3.30.565.10">
    <property type="entry name" value="Histidine kinase-like ATPase, C-terminal domain"/>
    <property type="match status" value="1"/>
</dbReference>
<keyword evidence="4" id="KW-0808">Transferase</keyword>
<evidence type="ECO:0000256" key="6">
    <source>
        <dbReference type="ARBA" id="ARBA00022777"/>
    </source>
</evidence>
<dbReference type="InterPro" id="IPR004358">
    <property type="entry name" value="Sig_transdc_His_kin-like_C"/>
</dbReference>
<dbReference type="CDD" id="cd00130">
    <property type="entry name" value="PAS"/>
    <property type="match status" value="1"/>
</dbReference>
<dbReference type="InterPro" id="IPR000014">
    <property type="entry name" value="PAS"/>
</dbReference>
<evidence type="ECO:0000256" key="1">
    <source>
        <dbReference type="ARBA" id="ARBA00000085"/>
    </source>
</evidence>
<evidence type="ECO:0000256" key="8">
    <source>
        <dbReference type="ARBA" id="ARBA00023012"/>
    </source>
</evidence>
<feature type="domain" description="PAS" evidence="13">
    <location>
        <begin position="323"/>
        <end position="395"/>
    </location>
</feature>
<dbReference type="SUPFAM" id="SSF55785">
    <property type="entry name" value="PYP-like sensor domain (PAS domain)"/>
    <property type="match status" value="1"/>
</dbReference>
<dbReference type="SMART" id="SM00387">
    <property type="entry name" value="HATPase_c"/>
    <property type="match status" value="1"/>
</dbReference>
<accession>A0A934SY18</accession>
<dbReference type="InterPro" id="IPR054327">
    <property type="entry name" value="His-kinase-like_sensor"/>
</dbReference>
<dbReference type="EMBL" id="JAEPBG010000010">
    <property type="protein sequence ID" value="MBK4737136.1"/>
    <property type="molecule type" value="Genomic_DNA"/>
</dbReference>
<dbReference type="InterPro" id="IPR005467">
    <property type="entry name" value="His_kinase_dom"/>
</dbReference>
<dbReference type="InterPro" id="IPR035965">
    <property type="entry name" value="PAS-like_dom_sf"/>
</dbReference>
<evidence type="ECO:0000256" key="4">
    <source>
        <dbReference type="ARBA" id="ARBA00022679"/>
    </source>
</evidence>
<dbReference type="PROSITE" id="PS50113">
    <property type="entry name" value="PAC"/>
    <property type="match status" value="1"/>
</dbReference>
<dbReference type="GO" id="GO:0000155">
    <property type="term" value="F:phosphorelay sensor kinase activity"/>
    <property type="evidence" value="ECO:0007669"/>
    <property type="project" value="InterPro"/>
</dbReference>
<evidence type="ECO:0000256" key="3">
    <source>
        <dbReference type="ARBA" id="ARBA00022553"/>
    </source>
</evidence>
<sequence>MKSSVLQRVPLPVQLILYLALVLSLLWSVIFLDLHRLHQQALSGSRASVDNLARAFAEEVNSSINAIDLTLIELREEWQSGYNDFSHVVERRQTYLEKDVGFQVAILNATGQLVFLSTKSDGVPTNYSDREHFKVHEGLAMGDRLFISKPVLGRASRRWTIQFTRPLIDANGAFAGVIVLSVSPDYFSRFYRTIDLGRDGSITLARESGEVLTQSPDTRNGAGRQLRGLPFLFSPGGVNGGWFEGSNGADEVKRLYGWRRIPSREMVVMVGQSLDTVFAQYQQQRDAYFLTGAGISLVLAAIGYFLLAGLRQRAQATALLVESEARWQFALEGAAEGVWDWNIPGGEVQFSRRWKEILGYRESEVDGGVAAWQERIHPEDRPAALRELQAHLAGANTAYNSEHRARCRDGSWKWVLERGMVVSMEDGKPLRMVGTLSDISRRKEAERQDEQRRRALEDTRRALQQAQKLEALGRLTGGIAHDFNNILQTLSTGITFALMSNRDAQPRTALEACQRAVERGVELTRQLLVFGRVQDAHLKTVDCACQIRDMRSLLQGALPSNIAFAIDLPDSLWPVRIDPLQFELAMLNLTMNARDAMPQGGSLNLVLRNAVVGGGVGALEPGDYLHITLTDTGGGMSEEVLAKALDPFFTTKAVGKGSGMGLAQAYAFARQMDGELLLRNADGGLEVSIYLPRASQEAGLPAPQIAAPTASLRASGRLLLVEDDALVRQTVQPALQQAGFEVEVAHDAAQAMQLLERRQDIDLVFSDIVMPGEMSGIDLAEFVRQHYPTVRVLLATGYSEHRVDSTDIRILAKPYGIDALIAAIGEELGAGAVALTQG</sequence>
<dbReference type="InterPro" id="IPR001610">
    <property type="entry name" value="PAC"/>
</dbReference>
<keyword evidence="6" id="KW-0418">Kinase</keyword>
<dbReference type="Gene3D" id="3.30.450.20">
    <property type="entry name" value="PAS domain"/>
    <property type="match status" value="3"/>
</dbReference>
<evidence type="ECO:0000259" key="13">
    <source>
        <dbReference type="PROSITE" id="PS50112"/>
    </source>
</evidence>
<dbReference type="EC" id="2.7.13.3" evidence="2"/>
<evidence type="ECO:0000313" key="15">
    <source>
        <dbReference type="EMBL" id="MBK4737136.1"/>
    </source>
</evidence>
<dbReference type="InterPro" id="IPR011006">
    <property type="entry name" value="CheY-like_superfamily"/>
</dbReference>
<keyword evidence="7" id="KW-0067">ATP-binding</keyword>
<dbReference type="RefSeq" id="WP_200595181.1">
    <property type="nucleotide sequence ID" value="NZ_JAEPBG010000010.1"/>
</dbReference>
<feature type="transmembrane region" description="Helical" evidence="10">
    <location>
        <begin position="287"/>
        <end position="307"/>
    </location>
</feature>
<dbReference type="SUPFAM" id="SSF52172">
    <property type="entry name" value="CheY-like"/>
    <property type="match status" value="1"/>
</dbReference>
<name>A0A934SY18_9BURK</name>
<gene>
    <name evidence="15" type="ORF">JJB74_21150</name>
</gene>
<feature type="transmembrane region" description="Helical" evidence="10">
    <location>
        <begin position="15"/>
        <end position="34"/>
    </location>
</feature>
<dbReference type="Pfam" id="PF00072">
    <property type="entry name" value="Response_reg"/>
    <property type="match status" value="1"/>
</dbReference>
<dbReference type="GO" id="GO:0005524">
    <property type="term" value="F:ATP binding"/>
    <property type="evidence" value="ECO:0007669"/>
    <property type="project" value="UniProtKB-KW"/>
</dbReference>
<dbReference type="Gene3D" id="1.10.287.130">
    <property type="match status" value="1"/>
</dbReference>
<dbReference type="PROSITE" id="PS50112">
    <property type="entry name" value="PAS"/>
    <property type="match status" value="1"/>
</dbReference>
<keyword evidence="10" id="KW-0812">Transmembrane</keyword>
<keyword evidence="3 9" id="KW-0597">Phosphoprotein</keyword>
<dbReference type="PROSITE" id="PS50110">
    <property type="entry name" value="RESPONSE_REGULATORY"/>
    <property type="match status" value="1"/>
</dbReference>
<evidence type="ECO:0000256" key="7">
    <source>
        <dbReference type="ARBA" id="ARBA00022840"/>
    </source>
</evidence>
<dbReference type="CDD" id="cd12914">
    <property type="entry name" value="PDC1_DGC_like"/>
    <property type="match status" value="1"/>
</dbReference>
<dbReference type="SUPFAM" id="SSF47384">
    <property type="entry name" value="Homodimeric domain of signal transducing histidine kinase"/>
    <property type="match status" value="1"/>
</dbReference>
<dbReference type="InterPro" id="IPR001789">
    <property type="entry name" value="Sig_transdc_resp-reg_receiver"/>
</dbReference>
<dbReference type="SMART" id="SM00388">
    <property type="entry name" value="HisKA"/>
    <property type="match status" value="1"/>
</dbReference>
<dbReference type="NCBIfam" id="TIGR00229">
    <property type="entry name" value="sensory_box"/>
    <property type="match status" value="1"/>
</dbReference>
<dbReference type="InterPro" id="IPR000700">
    <property type="entry name" value="PAS-assoc_C"/>
</dbReference>
<comment type="catalytic activity">
    <reaction evidence="1">
        <text>ATP + protein L-histidine = ADP + protein N-phospho-L-histidine.</text>
        <dbReference type="EC" id="2.7.13.3"/>
    </reaction>
</comment>
<keyword evidence="10" id="KW-0472">Membrane</keyword>
<dbReference type="CDD" id="cd12915">
    <property type="entry name" value="PDC2_DGC_like"/>
    <property type="match status" value="1"/>
</dbReference>
<dbReference type="AlphaFoldDB" id="A0A934SY18"/>
<evidence type="ECO:0000313" key="16">
    <source>
        <dbReference type="Proteomes" id="UP000622890"/>
    </source>
</evidence>
<dbReference type="PRINTS" id="PR00344">
    <property type="entry name" value="BCTRLSENSOR"/>
</dbReference>
<dbReference type="InterPro" id="IPR003594">
    <property type="entry name" value="HATPase_dom"/>
</dbReference>
<protein>
    <recommendedName>
        <fullName evidence="2">histidine kinase</fullName>
        <ecNumber evidence="2">2.7.13.3</ecNumber>
    </recommendedName>
</protein>